<proteinExistence type="predicted"/>
<evidence type="ECO:0000256" key="1">
    <source>
        <dbReference type="SAM" id="MobiDB-lite"/>
    </source>
</evidence>
<feature type="compositionally biased region" description="Low complexity" evidence="1">
    <location>
        <begin position="1"/>
        <end position="18"/>
    </location>
</feature>
<gene>
    <name evidence="2" type="ORF">OIDMADRAFT_179394</name>
</gene>
<feature type="compositionally biased region" description="Acidic residues" evidence="1">
    <location>
        <begin position="350"/>
        <end position="360"/>
    </location>
</feature>
<feature type="region of interest" description="Disordered" evidence="1">
    <location>
        <begin position="315"/>
        <end position="453"/>
    </location>
</feature>
<evidence type="ECO:0000313" key="3">
    <source>
        <dbReference type="Proteomes" id="UP000054321"/>
    </source>
</evidence>
<sequence>MASSSSLRPSTPPLSSNLHTPTTPKHGWEDNYQPYSPRKSSRVSSQRARAAHTPPHNLHANPPSPNSAKKVASVTTPNRAFSPPSSRMGSRKRAPKASPVNNDRKVSDGLAFDSTVAPNSVPGIPAPSHGGNMEPGRSTTALRNNGMLPTPAKTPTQKPTVVTPGIKSIARNLFPIRGETAEDAMPSPKKKGRKQHNGYTLGSFGAEDEDTEIAIYTDSHDRIPEADLSADNPFYGQSGAAAQPEPTKRSSKRRKIAIPGEGEQTIEEAERREDGLIYVFRGKKTFRKFNDTEEDEGSVVDDIAAIDAALEEDIPSRLRRPLTRSSVKPRLLFPTPEQLRARETRSHATEDEEEAVTDIEEPNHLSTPKGQMDDAIATPKAPKFAPASPPTTTRVTRSKQTDITGSPAQAERDGSLSPFRHSFSLGRDAPSRSRKRGGESLKRGGSGKKIRGE</sequence>
<feature type="region of interest" description="Disordered" evidence="1">
    <location>
        <begin position="1"/>
        <end position="205"/>
    </location>
</feature>
<organism evidence="2 3">
    <name type="scientific">Oidiodendron maius (strain Zn)</name>
    <dbReference type="NCBI Taxonomy" id="913774"/>
    <lineage>
        <taxon>Eukaryota</taxon>
        <taxon>Fungi</taxon>
        <taxon>Dikarya</taxon>
        <taxon>Ascomycota</taxon>
        <taxon>Pezizomycotina</taxon>
        <taxon>Leotiomycetes</taxon>
        <taxon>Leotiomycetes incertae sedis</taxon>
        <taxon>Myxotrichaceae</taxon>
        <taxon>Oidiodendron</taxon>
    </lineage>
</organism>
<protein>
    <submittedName>
        <fullName evidence="2">Uncharacterized protein</fullName>
    </submittedName>
</protein>
<feature type="compositionally biased region" description="Polar residues" evidence="1">
    <location>
        <begin position="73"/>
        <end position="88"/>
    </location>
</feature>
<dbReference type="InParanoid" id="A0A0C3HIG3"/>
<feature type="compositionally biased region" description="Basic and acidic residues" evidence="1">
    <location>
        <begin position="339"/>
        <end position="349"/>
    </location>
</feature>
<reference evidence="3" key="2">
    <citation type="submission" date="2015-01" db="EMBL/GenBank/DDBJ databases">
        <title>Evolutionary Origins and Diversification of the Mycorrhizal Mutualists.</title>
        <authorList>
            <consortium name="DOE Joint Genome Institute"/>
            <consortium name="Mycorrhizal Genomics Consortium"/>
            <person name="Kohler A."/>
            <person name="Kuo A."/>
            <person name="Nagy L.G."/>
            <person name="Floudas D."/>
            <person name="Copeland A."/>
            <person name="Barry K.W."/>
            <person name="Cichocki N."/>
            <person name="Veneault-Fourrey C."/>
            <person name="LaButti K."/>
            <person name="Lindquist E.A."/>
            <person name="Lipzen A."/>
            <person name="Lundell T."/>
            <person name="Morin E."/>
            <person name="Murat C."/>
            <person name="Riley R."/>
            <person name="Ohm R."/>
            <person name="Sun H."/>
            <person name="Tunlid A."/>
            <person name="Henrissat B."/>
            <person name="Grigoriev I.V."/>
            <person name="Hibbett D.S."/>
            <person name="Martin F."/>
        </authorList>
    </citation>
    <scope>NUCLEOTIDE SEQUENCE [LARGE SCALE GENOMIC DNA]</scope>
    <source>
        <strain evidence="3">Zn</strain>
    </source>
</reference>
<reference evidence="2 3" key="1">
    <citation type="submission" date="2014-04" db="EMBL/GenBank/DDBJ databases">
        <authorList>
            <consortium name="DOE Joint Genome Institute"/>
            <person name="Kuo A."/>
            <person name="Martino E."/>
            <person name="Perotto S."/>
            <person name="Kohler A."/>
            <person name="Nagy L.G."/>
            <person name="Floudas D."/>
            <person name="Copeland A."/>
            <person name="Barry K.W."/>
            <person name="Cichocki N."/>
            <person name="Veneault-Fourrey C."/>
            <person name="LaButti K."/>
            <person name="Lindquist E.A."/>
            <person name="Lipzen A."/>
            <person name="Lundell T."/>
            <person name="Morin E."/>
            <person name="Murat C."/>
            <person name="Sun H."/>
            <person name="Tunlid A."/>
            <person name="Henrissat B."/>
            <person name="Grigoriev I.V."/>
            <person name="Hibbett D.S."/>
            <person name="Martin F."/>
            <person name="Nordberg H.P."/>
            <person name="Cantor M.N."/>
            <person name="Hua S.X."/>
        </authorList>
    </citation>
    <scope>NUCLEOTIDE SEQUENCE [LARGE SCALE GENOMIC DNA]</scope>
    <source>
        <strain evidence="2 3">Zn</strain>
    </source>
</reference>
<dbReference type="HOGENOM" id="CLU_038380_1_0_1"/>
<dbReference type="AlphaFoldDB" id="A0A0C3HIG3"/>
<feature type="region of interest" description="Disordered" evidence="1">
    <location>
        <begin position="222"/>
        <end position="269"/>
    </location>
</feature>
<dbReference type="OrthoDB" id="5398515at2759"/>
<accession>A0A0C3HIG3</accession>
<name>A0A0C3HIG3_OIDMZ</name>
<feature type="compositionally biased region" description="Low complexity" evidence="1">
    <location>
        <begin position="375"/>
        <end position="393"/>
    </location>
</feature>
<evidence type="ECO:0000313" key="2">
    <source>
        <dbReference type="EMBL" id="KIN02102.1"/>
    </source>
</evidence>
<feature type="compositionally biased region" description="Low complexity" evidence="1">
    <location>
        <begin position="149"/>
        <end position="164"/>
    </location>
</feature>
<dbReference type="EMBL" id="KN832875">
    <property type="protein sequence ID" value="KIN02102.1"/>
    <property type="molecule type" value="Genomic_DNA"/>
</dbReference>
<keyword evidence="3" id="KW-1185">Reference proteome</keyword>
<dbReference type="Proteomes" id="UP000054321">
    <property type="component" value="Unassembled WGS sequence"/>
</dbReference>